<dbReference type="EMBL" id="PGVA01000026">
    <property type="protein sequence ID" value="PLR82540.1"/>
    <property type="molecule type" value="Genomic_DNA"/>
</dbReference>
<dbReference type="InterPro" id="IPR003675">
    <property type="entry name" value="Rce1/LyrA-like_dom"/>
</dbReference>
<dbReference type="GO" id="GO:0004175">
    <property type="term" value="F:endopeptidase activity"/>
    <property type="evidence" value="ECO:0007669"/>
    <property type="project" value="UniProtKB-ARBA"/>
</dbReference>
<name>A0A2N5GLR5_9BACI</name>
<evidence type="ECO:0000256" key="1">
    <source>
        <dbReference type="SAM" id="Phobius"/>
    </source>
</evidence>
<proteinExistence type="predicted"/>
<evidence type="ECO:0000313" key="6">
    <source>
        <dbReference type="Proteomes" id="UP000235114"/>
    </source>
</evidence>
<keyword evidence="1" id="KW-0812">Transmembrane</keyword>
<dbReference type="Proteomes" id="UP000234951">
    <property type="component" value="Unassembled WGS sequence"/>
</dbReference>
<accession>A0A2N5GLR5</accession>
<dbReference type="EMBL" id="PGVD01000037">
    <property type="protein sequence ID" value="PLR95711.1"/>
    <property type="molecule type" value="Genomic_DNA"/>
</dbReference>
<sequence>MVGEKWAVLFNGAAFGFSHLAYGFSFISCLGIAIGGLFLAGLTIRSASLLPAAIWHVCLNLLMILSGLITIS</sequence>
<feature type="transmembrane region" description="Helical" evidence="1">
    <location>
        <begin position="49"/>
        <end position="71"/>
    </location>
</feature>
<dbReference type="PROSITE" id="PS51257">
    <property type="entry name" value="PROKAR_LIPOPROTEIN"/>
    <property type="match status" value="1"/>
</dbReference>
<evidence type="ECO:0000259" key="2">
    <source>
        <dbReference type="Pfam" id="PF02517"/>
    </source>
</evidence>
<keyword evidence="1" id="KW-0472">Membrane</keyword>
<organism evidence="3 5">
    <name type="scientific">Bacillus canaveralius</name>
    <dbReference type="NCBI Taxonomy" id="1403243"/>
    <lineage>
        <taxon>Bacteria</taxon>
        <taxon>Bacillati</taxon>
        <taxon>Bacillota</taxon>
        <taxon>Bacilli</taxon>
        <taxon>Bacillales</taxon>
        <taxon>Bacillaceae</taxon>
        <taxon>Bacillus</taxon>
    </lineage>
</organism>
<evidence type="ECO:0000313" key="5">
    <source>
        <dbReference type="Proteomes" id="UP000234951"/>
    </source>
</evidence>
<evidence type="ECO:0000313" key="4">
    <source>
        <dbReference type="EMBL" id="PLR95711.1"/>
    </source>
</evidence>
<gene>
    <name evidence="3" type="ORF">CU635_11635</name>
    <name evidence="4" type="ORF">CVD25_13970</name>
</gene>
<comment type="caution">
    <text evidence="3">The sequence shown here is derived from an EMBL/GenBank/DDBJ whole genome shotgun (WGS) entry which is preliminary data.</text>
</comment>
<feature type="domain" description="CAAX prenyl protease 2/Lysostaphin resistance protein A-like" evidence="2">
    <location>
        <begin position="5"/>
        <end position="62"/>
    </location>
</feature>
<protein>
    <recommendedName>
        <fullName evidence="2">CAAX prenyl protease 2/Lysostaphin resistance protein A-like domain-containing protein</fullName>
    </recommendedName>
</protein>
<feature type="transmembrane region" description="Helical" evidence="1">
    <location>
        <begin position="20"/>
        <end position="42"/>
    </location>
</feature>
<keyword evidence="1" id="KW-1133">Transmembrane helix</keyword>
<dbReference type="Pfam" id="PF02517">
    <property type="entry name" value="Rce1-like"/>
    <property type="match status" value="1"/>
</dbReference>
<evidence type="ECO:0000313" key="3">
    <source>
        <dbReference type="EMBL" id="PLR82540.1"/>
    </source>
</evidence>
<dbReference type="GO" id="GO:0080120">
    <property type="term" value="P:CAAX-box protein maturation"/>
    <property type="evidence" value="ECO:0007669"/>
    <property type="project" value="UniProtKB-ARBA"/>
</dbReference>
<dbReference type="OrthoDB" id="8754470at2"/>
<reference evidence="4 6" key="2">
    <citation type="submission" date="2017-12" db="EMBL/GenBank/DDBJ databases">
        <title>Comparative Functional Genomics of Dry Heat Resistant strains isolated from the Viking Spacecraft.</title>
        <authorList>
            <person name="Seuylemezian A."/>
            <person name="Cooper K."/>
            <person name="Vaishampayan P."/>
        </authorList>
    </citation>
    <scope>NUCLEOTIDE SEQUENCE [LARGE SCALE GENOMIC DNA]</scope>
    <source>
        <strain evidence="4 6">ATCC 29669</strain>
    </source>
</reference>
<reference evidence="3 5" key="1">
    <citation type="submission" date="2017-11" db="EMBL/GenBank/DDBJ databases">
        <title>Comparitive Functional Genomics of Dry Heat Resistant strains isolated from the Viking Spacecraft.</title>
        <authorList>
            <person name="Seuylemezian A."/>
            <person name="Cooper K."/>
            <person name="Vaishampayan P."/>
        </authorList>
    </citation>
    <scope>NUCLEOTIDE SEQUENCE [LARGE SCALE GENOMIC DNA]</scope>
    <source>
        <strain evidence="3 5">M4.6</strain>
    </source>
</reference>
<keyword evidence="6" id="KW-1185">Reference proteome</keyword>
<dbReference type="Proteomes" id="UP000235114">
    <property type="component" value="Unassembled WGS sequence"/>
</dbReference>
<dbReference type="AlphaFoldDB" id="A0A2N5GLR5"/>